<evidence type="ECO:0000313" key="2">
    <source>
        <dbReference type="EMBL" id="KAL2642715.1"/>
    </source>
</evidence>
<keyword evidence="3" id="KW-1185">Reference proteome</keyword>
<feature type="compositionally biased region" description="Polar residues" evidence="1">
    <location>
        <begin position="337"/>
        <end position="354"/>
    </location>
</feature>
<sequence length="392" mass="43021">MAGSSFSRTGKCRKCLMPFHGRTPCRNNQTTQGQKRKMEDVAPLEAQPAPRKNNFWNPDRLAEFQRLQATESQNQENQTRTPSIPREPSKQTSAPIRSVLPHTRWMPKITLTDPTVDDSSARDSDSPLNKDRDRMVLDAGDALPAAPYTKNYGEVNPPIWSRSHPGESSSLPGDASSSDALRSLHTTSEQDAILEDPQTPQFKAQEISMEASVDRTTPSLEQANEPTIPTHTTPTGILPPTNFFMSPDGVAYNQPGPPPSQMLSLRPSGTQLLPPTHPQKGSHQLDKARPSVLPPQESSEITAFNVHRNDCANPSGVPTKARHSNARIQEFISRLQVASNRSHPSKETPNTPNGSVELPVSCESTTASKSNKRKDRCSPSTQGASSDYRAKR</sequence>
<evidence type="ECO:0000313" key="3">
    <source>
        <dbReference type="Proteomes" id="UP001605036"/>
    </source>
</evidence>
<dbReference type="Proteomes" id="UP001605036">
    <property type="component" value="Unassembled WGS sequence"/>
</dbReference>
<accession>A0ABD1Z4R8</accession>
<protein>
    <submittedName>
        <fullName evidence="2">Uncharacterized protein</fullName>
    </submittedName>
</protein>
<feature type="compositionally biased region" description="Low complexity" evidence="1">
    <location>
        <begin position="226"/>
        <end position="237"/>
    </location>
</feature>
<feature type="region of interest" description="Disordered" evidence="1">
    <location>
        <begin position="337"/>
        <end position="392"/>
    </location>
</feature>
<dbReference type="EMBL" id="JBHFFA010000002">
    <property type="protein sequence ID" value="KAL2642715.1"/>
    <property type="molecule type" value="Genomic_DNA"/>
</dbReference>
<gene>
    <name evidence="2" type="ORF">R1flu_010302</name>
</gene>
<evidence type="ECO:0000256" key="1">
    <source>
        <dbReference type="SAM" id="MobiDB-lite"/>
    </source>
</evidence>
<dbReference type="AlphaFoldDB" id="A0ABD1Z4R8"/>
<name>A0ABD1Z4R8_9MARC</name>
<feature type="compositionally biased region" description="Low complexity" evidence="1">
    <location>
        <begin position="168"/>
        <end position="181"/>
    </location>
</feature>
<feature type="compositionally biased region" description="Polar residues" evidence="1">
    <location>
        <begin position="214"/>
        <end position="225"/>
    </location>
</feature>
<feature type="region of interest" description="Disordered" evidence="1">
    <location>
        <begin position="254"/>
        <end position="297"/>
    </location>
</feature>
<reference evidence="2 3" key="1">
    <citation type="submission" date="2024-09" db="EMBL/GenBank/DDBJ databases">
        <title>Chromosome-scale assembly of Riccia fluitans.</title>
        <authorList>
            <person name="Paukszto L."/>
            <person name="Sawicki J."/>
            <person name="Karawczyk K."/>
            <person name="Piernik-Szablinska J."/>
            <person name="Szczecinska M."/>
            <person name="Mazdziarz M."/>
        </authorList>
    </citation>
    <scope>NUCLEOTIDE SEQUENCE [LARGE SCALE GENOMIC DNA]</scope>
    <source>
        <strain evidence="2">Rf_01</strain>
        <tissue evidence="2">Aerial parts of the thallus</tissue>
    </source>
</reference>
<feature type="region of interest" description="Disordered" evidence="1">
    <location>
        <begin position="17"/>
        <end position="237"/>
    </location>
</feature>
<feature type="compositionally biased region" description="Polar residues" evidence="1">
    <location>
        <begin position="67"/>
        <end position="82"/>
    </location>
</feature>
<proteinExistence type="predicted"/>
<feature type="compositionally biased region" description="Basic and acidic residues" evidence="1">
    <location>
        <begin position="119"/>
        <end position="136"/>
    </location>
</feature>
<organism evidence="2 3">
    <name type="scientific">Riccia fluitans</name>
    <dbReference type="NCBI Taxonomy" id="41844"/>
    <lineage>
        <taxon>Eukaryota</taxon>
        <taxon>Viridiplantae</taxon>
        <taxon>Streptophyta</taxon>
        <taxon>Embryophyta</taxon>
        <taxon>Marchantiophyta</taxon>
        <taxon>Marchantiopsida</taxon>
        <taxon>Marchantiidae</taxon>
        <taxon>Marchantiales</taxon>
        <taxon>Ricciaceae</taxon>
        <taxon>Riccia</taxon>
    </lineage>
</organism>
<feature type="compositionally biased region" description="Polar residues" evidence="1">
    <location>
        <begin position="261"/>
        <end position="273"/>
    </location>
</feature>
<comment type="caution">
    <text evidence="2">The sequence shown here is derived from an EMBL/GenBank/DDBJ whole genome shotgun (WGS) entry which is preliminary data.</text>
</comment>